<feature type="region of interest" description="Disordered" evidence="1">
    <location>
        <begin position="90"/>
        <end position="110"/>
    </location>
</feature>
<accession>A0A6M2F907</accession>
<reference evidence="2" key="1">
    <citation type="submission" date="2020-03" db="EMBL/GenBank/DDBJ databases">
        <authorList>
            <person name="Zhang R."/>
        </authorList>
    </citation>
    <scope>NUCLEOTIDE SEQUENCE</scope>
</reference>
<dbReference type="EMBL" id="GILB01013640">
    <property type="protein sequence ID" value="NUU93973.1"/>
    <property type="molecule type" value="Transcribed_RNA"/>
</dbReference>
<protein>
    <submittedName>
        <fullName evidence="2">Uncharacterized protein</fullName>
    </submittedName>
</protein>
<organism evidence="2">
    <name type="scientific">Populus davidiana</name>
    <dbReference type="NCBI Taxonomy" id="266767"/>
    <lineage>
        <taxon>Eukaryota</taxon>
        <taxon>Viridiplantae</taxon>
        <taxon>Streptophyta</taxon>
        <taxon>Embryophyta</taxon>
        <taxon>Tracheophyta</taxon>
        <taxon>Spermatophyta</taxon>
        <taxon>Magnoliopsida</taxon>
        <taxon>eudicotyledons</taxon>
        <taxon>Gunneridae</taxon>
        <taxon>Pentapetalae</taxon>
        <taxon>rosids</taxon>
        <taxon>fabids</taxon>
        <taxon>Malpighiales</taxon>
        <taxon>Salicaceae</taxon>
        <taxon>Saliceae</taxon>
        <taxon>Populus</taxon>
    </lineage>
</organism>
<evidence type="ECO:0000256" key="1">
    <source>
        <dbReference type="SAM" id="MobiDB-lite"/>
    </source>
</evidence>
<evidence type="ECO:0000313" key="2">
    <source>
        <dbReference type="EMBL" id="NUU93973.1"/>
    </source>
</evidence>
<dbReference type="AlphaFoldDB" id="A0A6M2F907"/>
<name>A0A6M2F907_9ROSI</name>
<proteinExistence type="predicted"/>
<sequence>MRIYTFKYILLKKRLRMTKCHGFFGVNVDRDLYARSLQLKMKPTTHKNKIRLDNEMNVWLCRTAKTGAELPCLRLHCLKFYSLHGQDDQDKHRYNIKSNNKEHYHNHSRS</sequence>